<protein>
    <recommendedName>
        <fullName evidence="3">Glycoside hydrolase family 42 N-terminal domain-containing protein</fullName>
    </recommendedName>
</protein>
<comment type="caution">
    <text evidence="1">The sequence shown here is derived from an EMBL/GenBank/DDBJ whole genome shotgun (WGS) entry which is preliminary data.</text>
</comment>
<dbReference type="Proteomes" id="UP001575105">
    <property type="component" value="Unassembled WGS sequence"/>
</dbReference>
<accession>A0ABV4U5V5</accession>
<dbReference type="InterPro" id="IPR017853">
    <property type="entry name" value="GH"/>
</dbReference>
<keyword evidence="2" id="KW-1185">Reference proteome</keyword>
<gene>
    <name evidence="1" type="ORF">ACERK3_11475</name>
</gene>
<proteinExistence type="predicted"/>
<evidence type="ECO:0000313" key="2">
    <source>
        <dbReference type="Proteomes" id="UP001575105"/>
    </source>
</evidence>
<dbReference type="RefSeq" id="WP_425345830.1">
    <property type="nucleotide sequence ID" value="NZ_JBGUBD010000006.1"/>
</dbReference>
<organism evidence="1 2">
    <name type="scientific">Natronomicrosphaera hydrolytica</name>
    <dbReference type="NCBI Taxonomy" id="3242702"/>
    <lineage>
        <taxon>Bacteria</taxon>
        <taxon>Pseudomonadati</taxon>
        <taxon>Planctomycetota</taxon>
        <taxon>Phycisphaerae</taxon>
        <taxon>Phycisphaerales</taxon>
        <taxon>Phycisphaeraceae</taxon>
        <taxon>Natronomicrosphaera</taxon>
    </lineage>
</organism>
<dbReference type="EMBL" id="JBGUBD010000006">
    <property type="protein sequence ID" value="MFA9478911.1"/>
    <property type="molecule type" value="Genomic_DNA"/>
</dbReference>
<dbReference type="SUPFAM" id="SSF51445">
    <property type="entry name" value="(Trans)glycosidases"/>
    <property type="match status" value="1"/>
</dbReference>
<evidence type="ECO:0000313" key="1">
    <source>
        <dbReference type="EMBL" id="MFA9478911.1"/>
    </source>
</evidence>
<sequence length="452" mass="51745">MWPRTNLPGVEPLRVACAAATVVLGLVGVGTAGERQTDDTPAAVLIDTFFRNAEDKHLHLPPERIYPRGRRFPFTGFNLTARQAARDGFTMIGGMYHFSEQELWRAQQHGIGAVGYVTAGWSKDELADVSQDDVVARVRERVEEVLGWEGASTLEWWYLRPEELRYWREHELDYLKWATQAIRDTDPQRRPIWMYDPNHRSATDLGHTAAHLDIVGKGMYTNHAGQKRQRVWCRWTIEQQKLAIQWQNPAAIPIAVPEMFRHPNEYLPQGKTTLEQLSTVIQRWVRHDLYAALIAGARGVAVYAFAERAGDEDRLPFRGRVYSAYYEAYAQIARELTGEMDLGPVFLFGEPRKDIKLTIVEGPRTIDFRFRDHEAEYSAVDMLDVAYRDRRYAFLVNSTEEPITVELAGLPAEPVHVHELFGKNTFEVSLGRFSVTLNPLQVKGFRFTRSGD</sequence>
<name>A0ABV4U5V5_9BACT</name>
<reference evidence="1 2" key="1">
    <citation type="submission" date="2024-08" db="EMBL/GenBank/DDBJ databases">
        <title>Whole-genome sequencing of halo(alkali)philic microorganisms from hypersaline lakes.</title>
        <authorList>
            <person name="Sorokin D.Y."/>
            <person name="Merkel A.Y."/>
            <person name="Messina E."/>
            <person name="Yakimov M."/>
        </authorList>
    </citation>
    <scope>NUCLEOTIDE SEQUENCE [LARGE SCALE GENOMIC DNA]</scope>
    <source>
        <strain evidence="1 2">AB-hyl4</strain>
    </source>
</reference>
<evidence type="ECO:0008006" key="3">
    <source>
        <dbReference type="Google" id="ProtNLM"/>
    </source>
</evidence>